<evidence type="ECO:0000259" key="3">
    <source>
        <dbReference type="PROSITE" id="PS51755"/>
    </source>
</evidence>
<organism evidence="4 5">
    <name type="scientific">Roseateles agri</name>
    <dbReference type="NCBI Taxonomy" id="3098619"/>
    <lineage>
        <taxon>Bacteria</taxon>
        <taxon>Pseudomonadati</taxon>
        <taxon>Pseudomonadota</taxon>
        <taxon>Betaproteobacteria</taxon>
        <taxon>Burkholderiales</taxon>
        <taxon>Sphaerotilaceae</taxon>
        <taxon>Roseateles</taxon>
    </lineage>
</organism>
<keyword evidence="1 2" id="KW-0238">DNA-binding</keyword>
<dbReference type="SMART" id="SM00862">
    <property type="entry name" value="Trans_reg_C"/>
    <property type="match status" value="1"/>
</dbReference>
<dbReference type="RefSeq" id="WP_320423631.1">
    <property type="nucleotide sequence ID" value="NZ_JAXCLA010000004.1"/>
</dbReference>
<dbReference type="SMART" id="SM00382">
    <property type="entry name" value="AAA"/>
    <property type="match status" value="1"/>
</dbReference>
<gene>
    <name evidence="4" type="ORF">SNE35_14550</name>
</gene>
<dbReference type="CDD" id="cd00383">
    <property type="entry name" value="trans_reg_C"/>
    <property type="match status" value="1"/>
</dbReference>
<dbReference type="SUPFAM" id="SSF46894">
    <property type="entry name" value="C-terminal effector domain of the bipartite response regulators"/>
    <property type="match status" value="1"/>
</dbReference>
<proteinExistence type="predicted"/>
<dbReference type="EMBL" id="JAXCLA010000004">
    <property type="protein sequence ID" value="MDY0745737.1"/>
    <property type="molecule type" value="Genomic_DNA"/>
</dbReference>
<evidence type="ECO:0000313" key="5">
    <source>
        <dbReference type="Proteomes" id="UP001285263"/>
    </source>
</evidence>
<dbReference type="Gene3D" id="3.40.50.300">
    <property type="entry name" value="P-loop containing nucleotide triphosphate hydrolases"/>
    <property type="match status" value="1"/>
</dbReference>
<dbReference type="PRINTS" id="PR00364">
    <property type="entry name" value="DISEASERSIST"/>
</dbReference>
<dbReference type="Pfam" id="PF20703">
    <property type="entry name" value="nSTAND1"/>
    <property type="match status" value="1"/>
</dbReference>
<dbReference type="InterPro" id="IPR049052">
    <property type="entry name" value="nSTAND1"/>
</dbReference>
<evidence type="ECO:0000313" key="4">
    <source>
        <dbReference type="EMBL" id="MDY0745737.1"/>
    </source>
</evidence>
<evidence type="ECO:0000256" key="2">
    <source>
        <dbReference type="PROSITE-ProRule" id="PRU01091"/>
    </source>
</evidence>
<reference evidence="4 5" key="1">
    <citation type="submission" date="2023-11" db="EMBL/GenBank/DDBJ databases">
        <title>Paucibacter sp. nov., isolated from fresh soil in Korea.</title>
        <authorList>
            <person name="Le N.T.T."/>
        </authorList>
    </citation>
    <scope>NUCLEOTIDE SEQUENCE [LARGE SCALE GENOMIC DNA]</scope>
    <source>
        <strain evidence="4 5">R3-3</strain>
    </source>
</reference>
<dbReference type="InterPro" id="IPR001867">
    <property type="entry name" value="OmpR/PhoB-type_DNA-bd"/>
</dbReference>
<protein>
    <submittedName>
        <fullName evidence="4">Winged helix-turn-helix domain-containing protein</fullName>
    </submittedName>
</protein>
<accession>A0ABU5DKW1</accession>
<dbReference type="InterPro" id="IPR027417">
    <property type="entry name" value="P-loop_NTPase"/>
</dbReference>
<feature type="DNA-binding region" description="OmpR/PhoB-type" evidence="2">
    <location>
        <begin position="3"/>
        <end position="101"/>
    </location>
</feature>
<dbReference type="PANTHER" id="PTHR47691">
    <property type="entry name" value="REGULATOR-RELATED"/>
    <property type="match status" value="1"/>
</dbReference>
<dbReference type="InterPro" id="IPR003593">
    <property type="entry name" value="AAA+_ATPase"/>
</dbReference>
<comment type="caution">
    <text evidence="4">The sequence shown here is derived from an EMBL/GenBank/DDBJ whole genome shotgun (WGS) entry which is preliminary data.</text>
</comment>
<evidence type="ECO:0000256" key="1">
    <source>
        <dbReference type="ARBA" id="ARBA00023125"/>
    </source>
</evidence>
<feature type="domain" description="OmpR/PhoB-type" evidence="3">
    <location>
        <begin position="3"/>
        <end position="101"/>
    </location>
</feature>
<dbReference type="Proteomes" id="UP001285263">
    <property type="component" value="Unassembled WGS sequence"/>
</dbReference>
<keyword evidence="5" id="KW-1185">Reference proteome</keyword>
<dbReference type="InterPro" id="IPR016032">
    <property type="entry name" value="Sig_transdc_resp-reg_C-effctor"/>
</dbReference>
<dbReference type="InterPro" id="IPR036388">
    <property type="entry name" value="WH-like_DNA-bd_sf"/>
</dbReference>
<dbReference type="SUPFAM" id="SSF52540">
    <property type="entry name" value="P-loop containing nucleoside triphosphate hydrolases"/>
    <property type="match status" value="1"/>
</dbReference>
<dbReference type="Gene3D" id="1.10.10.10">
    <property type="entry name" value="Winged helix-like DNA-binding domain superfamily/Winged helix DNA-binding domain"/>
    <property type="match status" value="1"/>
</dbReference>
<dbReference type="Pfam" id="PF00486">
    <property type="entry name" value="Trans_reg_C"/>
    <property type="match status" value="1"/>
</dbReference>
<name>A0ABU5DKW1_9BURK</name>
<dbReference type="PROSITE" id="PS51755">
    <property type="entry name" value="OMPR_PHOB"/>
    <property type="match status" value="1"/>
</dbReference>
<dbReference type="PANTHER" id="PTHR47691:SF3">
    <property type="entry name" value="HTH-TYPE TRANSCRIPTIONAL REGULATOR RV0890C-RELATED"/>
    <property type="match status" value="1"/>
</dbReference>
<sequence>MIDVSITFGPFELLPSRRRLLKEGVILPVGSRAFDILLALVEQPGHPISSADLIARVWKHSVVHPGALRVHVAALRKTLQDDRRRPCYILTTPSKGYRFAAPVRSSLLPQAFAAGQPHADREAHGAGSDTDRAGLLGRATVLAELQTLVRRHRCVTVTGPGGVGKSTVVRAMIQSTRDQGRAPRVVDLASVERPDDVPHAITEACGLQVAGFDGVAALVEQLRDAEFVLVLDNCEHVIDAAAQCAERILAGAARIQVVATSREPLRIAGEWVHRLAGLTAPGEDDPPGLALAMAFDAVRLFIEQARETDARFAPDLAELGSICSLCRRLEGNPLAIRLAAASLRDQPLARIEANLHHMLRESLDRDLALLTATTRGVLGCLSGIDGTFDLAAARRACQHLFPDAADEASVLADGHLYTLASKSILVAVPGTESPRYRLEEVVRTHASLRFP</sequence>